<dbReference type="GO" id="GO:0006826">
    <property type="term" value="P:iron ion transport"/>
    <property type="evidence" value="ECO:0007669"/>
    <property type="project" value="UniProtKB-KW"/>
</dbReference>
<evidence type="ECO:0000256" key="1">
    <source>
        <dbReference type="ARBA" id="ARBA00004202"/>
    </source>
</evidence>
<evidence type="ECO:0000256" key="5">
    <source>
        <dbReference type="ARBA" id="ARBA00022741"/>
    </source>
</evidence>
<dbReference type="PANTHER" id="PTHR42771:SF2">
    <property type="entry name" value="IRON(3+)-HYDROXAMATE IMPORT ATP-BINDING PROTEIN FHUC"/>
    <property type="match status" value="1"/>
</dbReference>
<dbReference type="SMART" id="SM00382">
    <property type="entry name" value="AAA"/>
    <property type="match status" value="1"/>
</dbReference>
<dbReference type="Proteomes" id="UP000307000">
    <property type="component" value="Chromosome"/>
</dbReference>
<dbReference type="KEGG" id="gcr:GcLGCM259_2694"/>
<keyword evidence="6" id="KW-0067">ATP-binding</keyword>
<dbReference type="InterPro" id="IPR017871">
    <property type="entry name" value="ABC_transporter-like_CS"/>
</dbReference>
<dbReference type="GO" id="GO:0005886">
    <property type="term" value="C:plasma membrane"/>
    <property type="evidence" value="ECO:0007669"/>
    <property type="project" value="UniProtKB-SubCell"/>
</dbReference>
<keyword evidence="5" id="KW-0547">Nucleotide-binding</keyword>
<evidence type="ECO:0000256" key="4">
    <source>
        <dbReference type="ARBA" id="ARBA00022496"/>
    </source>
</evidence>
<dbReference type="PROSITE" id="PS00211">
    <property type="entry name" value="ABC_TRANSPORTER_1"/>
    <property type="match status" value="1"/>
</dbReference>
<dbReference type="AlphaFoldDB" id="A0A5B7WWH0"/>
<dbReference type="PROSITE" id="PS50893">
    <property type="entry name" value="ABC_TRANSPORTER_2"/>
    <property type="match status" value="1"/>
</dbReference>
<sequence length="256" mass="27913">MISIDSLCVDYPGRRVLDSVSLEAGDGKVTTILGPNGSGKSTILKAVTGMLQPAAGSIRLNGRALSTFSRKEVARNLCLVSQRHEAPADVSVRELVGFGRHPHHRWFSALNAADHRIIDEAIEQTGLQDLRERNLATLSGGEAQKAWIAMALAQRPQILLLDEPTTYLDIAHQLDVLELVARINREQGLSVVMVLHDLNHASSYSDDLVVLHRGRVACSGTPREILTHQTLASVYQVHAEISDGPAGRRIHPVARL</sequence>
<dbReference type="InterPro" id="IPR003593">
    <property type="entry name" value="AAA+_ATPase"/>
</dbReference>
<dbReference type="GO" id="GO:0016887">
    <property type="term" value="F:ATP hydrolysis activity"/>
    <property type="evidence" value="ECO:0007669"/>
    <property type="project" value="InterPro"/>
</dbReference>
<organism evidence="11 12">
    <name type="scientific">Glutamicibacter creatinolyticus</name>
    <dbReference type="NCBI Taxonomy" id="162496"/>
    <lineage>
        <taxon>Bacteria</taxon>
        <taxon>Bacillati</taxon>
        <taxon>Actinomycetota</taxon>
        <taxon>Actinomycetes</taxon>
        <taxon>Micrococcales</taxon>
        <taxon>Micrococcaceae</taxon>
        <taxon>Glutamicibacter</taxon>
    </lineage>
</organism>
<reference evidence="11 12" key="1">
    <citation type="submission" date="2018-12" db="EMBL/GenBank/DDBJ databases">
        <title>Complete Genome Sequence of Glutamicibacter creatinolyticus strain LGCM259,isolated from an abscess of a 12-year-old mare in Italy.</title>
        <authorList>
            <person name="Santos R.G."/>
            <person name="Silva A.L."/>
            <person name="Seyffert N."/>
            <person name="Castro T.L.P."/>
            <person name="Attili A.R."/>
            <person name="Rifici C."/>
            <person name="Mazzullo G."/>
            <person name="Brenig B."/>
            <person name="Venanzi F."/>
            <person name="Azevedo V."/>
        </authorList>
    </citation>
    <scope>NUCLEOTIDE SEQUENCE [LARGE SCALE GENOMIC DNA]</scope>
    <source>
        <strain evidence="11 12">LGCM 259</strain>
    </source>
</reference>
<dbReference type="InterPro" id="IPR051535">
    <property type="entry name" value="Siderophore_ABC-ATPase"/>
</dbReference>
<dbReference type="SUPFAM" id="SSF52540">
    <property type="entry name" value="P-loop containing nucleoside triphosphate hydrolases"/>
    <property type="match status" value="1"/>
</dbReference>
<protein>
    <recommendedName>
        <fullName evidence="10">ABC transporter domain-containing protein</fullName>
    </recommendedName>
</protein>
<evidence type="ECO:0000256" key="8">
    <source>
        <dbReference type="ARBA" id="ARBA00023065"/>
    </source>
</evidence>
<keyword evidence="2" id="KW-0813">Transport</keyword>
<dbReference type="FunFam" id="3.40.50.300:FF:000134">
    <property type="entry name" value="Iron-enterobactin ABC transporter ATP-binding protein"/>
    <property type="match status" value="1"/>
</dbReference>
<keyword evidence="8" id="KW-0406">Ion transport</keyword>
<evidence type="ECO:0000256" key="6">
    <source>
        <dbReference type="ARBA" id="ARBA00022840"/>
    </source>
</evidence>
<dbReference type="InterPro" id="IPR003439">
    <property type="entry name" value="ABC_transporter-like_ATP-bd"/>
</dbReference>
<evidence type="ECO:0000256" key="2">
    <source>
        <dbReference type="ARBA" id="ARBA00022448"/>
    </source>
</evidence>
<dbReference type="PANTHER" id="PTHR42771">
    <property type="entry name" value="IRON(3+)-HYDROXAMATE IMPORT ATP-BINDING PROTEIN FHUC"/>
    <property type="match status" value="1"/>
</dbReference>
<evidence type="ECO:0000313" key="11">
    <source>
        <dbReference type="EMBL" id="QCY48401.1"/>
    </source>
</evidence>
<keyword evidence="4" id="KW-0410">Iron transport</keyword>
<dbReference type="CDD" id="cd03214">
    <property type="entry name" value="ABC_Iron-Siderophores_B12_Hemin"/>
    <property type="match status" value="1"/>
</dbReference>
<evidence type="ECO:0000259" key="10">
    <source>
        <dbReference type="PROSITE" id="PS50893"/>
    </source>
</evidence>
<dbReference type="EMBL" id="CP034412">
    <property type="protein sequence ID" value="QCY48401.1"/>
    <property type="molecule type" value="Genomic_DNA"/>
</dbReference>
<evidence type="ECO:0000256" key="9">
    <source>
        <dbReference type="ARBA" id="ARBA00023136"/>
    </source>
</evidence>
<evidence type="ECO:0000313" key="12">
    <source>
        <dbReference type="Proteomes" id="UP000307000"/>
    </source>
</evidence>
<keyword evidence="12" id="KW-1185">Reference proteome</keyword>
<name>A0A5B7WWH0_9MICC</name>
<dbReference type="Pfam" id="PF00005">
    <property type="entry name" value="ABC_tran"/>
    <property type="match status" value="1"/>
</dbReference>
<keyword evidence="7" id="KW-0408">Iron</keyword>
<feature type="domain" description="ABC transporter" evidence="10">
    <location>
        <begin position="2"/>
        <end position="238"/>
    </location>
</feature>
<dbReference type="GO" id="GO:0005524">
    <property type="term" value="F:ATP binding"/>
    <property type="evidence" value="ECO:0007669"/>
    <property type="project" value="UniProtKB-KW"/>
</dbReference>
<proteinExistence type="predicted"/>
<keyword evidence="3" id="KW-1003">Cell membrane</keyword>
<keyword evidence="9" id="KW-0472">Membrane</keyword>
<dbReference type="Gene3D" id="3.40.50.300">
    <property type="entry name" value="P-loop containing nucleotide triphosphate hydrolases"/>
    <property type="match status" value="1"/>
</dbReference>
<comment type="subcellular location">
    <subcellularLocation>
        <location evidence="1">Cell membrane</location>
        <topology evidence="1">Peripheral membrane protein</topology>
    </subcellularLocation>
</comment>
<evidence type="ECO:0000256" key="7">
    <source>
        <dbReference type="ARBA" id="ARBA00023004"/>
    </source>
</evidence>
<accession>A0A5B7WWH0</accession>
<dbReference type="InterPro" id="IPR027417">
    <property type="entry name" value="P-loop_NTPase"/>
</dbReference>
<evidence type="ECO:0000256" key="3">
    <source>
        <dbReference type="ARBA" id="ARBA00022475"/>
    </source>
</evidence>
<dbReference type="RefSeq" id="WP_138926969.1">
    <property type="nucleotide sequence ID" value="NZ_CP034412.1"/>
</dbReference>
<gene>
    <name evidence="11" type="ORF">GcLGCM259_2694</name>
</gene>